<gene>
    <name evidence="3" type="ORF">NCTC11062_01458</name>
    <name evidence="2" type="ORF">OJ589_08560</name>
</gene>
<sequence>MNWINIAKVVLIGIASAAYVNIHYDDRKYKPFGFRYWLSLFSLIVVGIAHLFLAAITLGVIWLMITKFSILLLGIWLLLVFLVIGNTILLVGFMKVLIARTKHYKKLNKDIF</sequence>
<keyword evidence="1" id="KW-0812">Transmembrane</keyword>
<reference evidence="3 4" key="1">
    <citation type="submission" date="2019-05" db="EMBL/GenBank/DDBJ databases">
        <authorList>
            <consortium name="Pathogen Informatics"/>
        </authorList>
    </citation>
    <scope>NUCLEOTIDE SEQUENCE [LARGE SCALE GENOMIC DNA]</scope>
    <source>
        <strain evidence="3 4">NCTC11062</strain>
    </source>
</reference>
<keyword evidence="1" id="KW-1133">Transmembrane helix</keyword>
<evidence type="ECO:0000313" key="3">
    <source>
        <dbReference type="EMBL" id="VTS41803.1"/>
    </source>
</evidence>
<evidence type="ECO:0000256" key="1">
    <source>
        <dbReference type="SAM" id="Phobius"/>
    </source>
</evidence>
<protein>
    <submittedName>
        <fullName evidence="3">Permease of the major facilitator superfamily</fullName>
    </submittedName>
</protein>
<dbReference type="RefSeq" id="WP_180363196.1">
    <property type="nucleotide sequence ID" value="NZ_CABEID010000001.1"/>
</dbReference>
<keyword evidence="1" id="KW-0472">Membrane</keyword>
<organism evidence="3 4">
    <name type="scientific">Streptococcus anginosus</name>
    <dbReference type="NCBI Taxonomy" id="1328"/>
    <lineage>
        <taxon>Bacteria</taxon>
        <taxon>Bacillati</taxon>
        <taxon>Bacillota</taxon>
        <taxon>Bacilli</taxon>
        <taxon>Lactobacillales</taxon>
        <taxon>Streptococcaceae</taxon>
        <taxon>Streptococcus</taxon>
        <taxon>Streptococcus anginosus group</taxon>
    </lineage>
</organism>
<dbReference type="EMBL" id="CABEID010000001">
    <property type="protein sequence ID" value="VTS41803.1"/>
    <property type="molecule type" value="Genomic_DNA"/>
</dbReference>
<reference evidence="2 5" key="2">
    <citation type="submission" date="2022-10" db="EMBL/GenBank/DDBJ databases">
        <title>Comparative genomic study of S. anginosus.</title>
        <authorList>
            <person name="Prasad A."/>
            <person name="Ene A."/>
            <person name="Jablonska S."/>
            <person name="Du J."/>
            <person name="Wolfe A.J."/>
            <person name="Putonti C."/>
        </authorList>
    </citation>
    <scope>NUCLEOTIDE SEQUENCE [LARGE SCALE GENOMIC DNA]</scope>
    <source>
        <strain evidence="2 5">UMB1339</strain>
    </source>
</reference>
<proteinExistence type="predicted"/>
<feature type="transmembrane region" description="Helical" evidence="1">
    <location>
        <begin position="71"/>
        <end position="98"/>
    </location>
</feature>
<evidence type="ECO:0000313" key="5">
    <source>
        <dbReference type="Proteomes" id="UP001208682"/>
    </source>
</evidence>
<evidence type="ECO:0000313" key="4">
    <source>
        <dbReference type="Proteomes" id="UP000403538"/>
    </source>
</evidence>
<evidence type="ECO:0000313" key="2">
    <source>
        <dbReference type="EMBL" id="MCW1077191.1"/>
    </source>
</evidence>
<feature type="transmembrane region" description="Helical" evidence="1">
    <location>
        <begin position="6"/>
        <end position="24"/>
    </location>
</feature>
<feature type="transmembrane region" description="Helical" evidence="1">
    <location>
        <begin position="36"/>
        <end position="65"/>
    </location>
</feature>
<dbReference type="Proteomes" id="UP000403538">
    <property type="component" value="Unassembled WGS sequence"/>
</dbReference>
<accession>A0A4U9ZLY9</accession>
<dbReference type="EMBL" id="JAPAIP010000028">
    <property type="protein sequence ID" value="MCW1077191.1"/>
    <property type="molecule type" value="Genomic_DNA"/>
</dbReference>
<name>A0A4U9ZLY9_STRAP</name>
<dbReference type="AlphaFoldDB" id="A0A4U9ZLY9"/>
<dbReference type="Proteomes" id="UP001208682">
    <property type="component" value="Unassembled WGS sequence"/>
</dbReference>